<dbReference type="Pfam" id="PF02687">
    <property type="entry name" value="FtsX"/>
    <property type="match status" value="2"/>
</dbReference>
<dbReference type="Proteomes" id="UP000019151">
    <property type="component" value="Plasmid 2"/>
</dbReference>
<feature type="transmembrane region" description="Helical" evidence="7">
    <location>
        <begin position="419"/>
        <end position="442"/>
    </location>
</feature>
<feature type="transmembrane region" description="Helical" evidence="7">
    <location>
        <begin position="371"/>
        <end position="398"/>
    </location>
</feature>
<feature type="domain" description="MacB-like periplasmic core" evidence="9">
    <location>
        <begin position="436"/>
        <end position="646"/>
    </location>
</feature>
<evidence type="ECO:0000256" key="4">
    <source>
        <dbReference type="ARBA" id="ARBA00022989"/>
    </source>
</evidence>
<feature type="transmembrane region" description="Helical" evidence="7">
    <location>
        <begin position="332"/>
        <end position="351"/>
    </location>
</feature>
<keyword evidence="10" id="KW-0614">Plasmid</keyword>
<dbReference type="PANTHER" id="PTHR30572">
    <property type="entry name" value="MEMBRANE COMPONENT OF TRANSPORTER-RELATED"/>
    <property type="match status" value="1"/>
</dbReference>
<geneLocation type="plasmid" evidence="10 11">
    <name>2</name>
</geneLocation>
<feature type="transmembrane region" description="Helical" evidence="7">
    <location>
        <begin position="735"/>
        <end position="761"/>
    </location>
</feature>
<feature type="transmembrane region" description="Helical" evidence="7">
    <location>
        <begin position="20"/>
        <end position="44"/>
    </location>
</feature>
<dbReference type="InterPro" id="IPR050250">
    <property type="entry name" value="Macrolide_Exporter_MacB"/>
</dbReference>
<organism evidence="10 11">
    <name type="scientific">Gemmatirosa kalamazoonensis</name>
    <dbReference type="NCBI Taxonomy" id="861299"/>
    <lineage>
        <taxon>Bacteria</taxon>
        <taxon>Pseudomonadati</taxon>
        <taxon>Gemmatimonadota</taxon>
        <taxon>Gemmatimonadia</taxon>
        <taxon>Gemmatimonadales</taxon>
        <taxon>Gemmatimonadaceae</taxon>
        <taxon>Gemmatirosa</taxon>
    </lineage>
</organism>
<feature type="transmembrane region" description="Helical" evidence="7">
    <location>
        <begin position="676"/>
        <end position="705"/>
    </location>
</feature>
<evidence type="ECO:0000256" key="1">
    <source>
        <dbReference type="ARBA" id="ARBA00004651"/>
    </source>
</evidence>
<evidence type="ECO:0000256" key="6">
    <source>
        <dbReference type="ARBA" id="ARBA00038076"/>
    </source>
</evidence>
<evidence type="ECO:0000256" key="7">
    <source>
        <dbReference type="SAM" id="Phobius"/>
    </source>
</evidence>
<keyword evidence="3 7" id="KW-0812">Transmembrane</keyword>
<feature type="domain" description="MacB-like periplasmic core" evidence="9">
    <location>
        <begin position="18"/>
        <end position="239"/>
    </location>
</feature>
<dbReference type="EMBL" id="CP007130">
    <property type="protein sequence ID" value="AHG93390.1"/>
    <property type="molecule type" value="Genomic_DNA"/>
</dbReference>
<dbReference type="AlphaFoldDB" id="W0RSU9"/>
<keyword evidence="5 7" id="KW-0472">Membrane</keyword>
<keyword evidence="2" id="KW-1003">Cell membrane</keyword>
<dbReference type="InterPro" id="IPR003838">
    <property type="entry name" value="ABC3_permease_C"/>
</dbReference>
<protein>
    <submittedName>
        <fullName evidence="10">Permease</fullName>
    </submittedName>
</protein>
<feature type="domain" description="ABC3 transporter permease C-terminal" evidence="8">
    <location>
        <begin position="284"/>
        <end position="397"/>
    </location>
</feature>
<evidence type="ECO:0000313" key="11">
    <source>
        <dbReference type="Proteomes" id="UP000019151"/>
    </source>
</evidence>
<reference evidence="10 11" key="1">
    <citation type="journal article" date="2014" name="Genome Announc.">
        <title>Genome Sequence and Methylome of Soil Bacterium Gemmatirosa kalamazoonensis KBS708T, a Member of the Rarely Cultivated Gemmatimonadetes Phylum.</title>
        <authorList>
            <person name="Debruyn J.M."/>
            <person name="Radosevich M."/>
            <person name="Wommack K.E."/>
            <person name="Polson S.W."/>
            <person name="Hauser L.J."/>
            <person name="Fawaz M.N."/>
            <person name="Korlach J."/>
            <person name="Tsai Y.C."/>
        </authorList>
    </citation>
    <scope>NUCLEOTIDE SEQUENCE [LARGE SCALE GENOMIC DNA]</scope>
    <source>
        <strain evidence="10 11">KBS708</strain>
        <plasmid evidence="11">Plasmid 2</plasmid>
    </source>
</reference>
<dbReference type="OrthoDB" id="127482at2"/>
<evidence type="ECO:0000256" key="3">
    <source>
        <dbReference type="ARBA" id="ARBA00022692"/>
    </source>
</evidence>
<evidence type="ECO:0000256" key="2">
    <source>
        <dbReference type="ARBA" id="ARBA00022475"/>
    </source>
</evidence>
<dbReference type="Pfam" id="PF12704">
    <property type="entry name" value="MacB_PCD"/>
    <property type="match status" value="2"/>
</dbReference>
<evidence type="ECO:0000259" key="9">
    <source>
        <dbReference type="Pfam" id="PF12704"/>
    </source>
</evidence>
<dbReference type="GO" id="GO:0022857">
    <property type="term" value="F:transmembrane transporter activity"/>
    <property type="evidence" value="ECO:0007669"/>
    <property type="project" value="TreeGrafter"/>
</dbReference>
<feature type="domain" description="ABC3 transporter permease C-terminal" evidence="8">
    <location>
        <begin position="684"/>
        <end position="796"/>
    </location>
</feature>
<evidence type="ECO:0000313" key="10">
    <source>
        <dbReference type="EMBL" id="AHG93390.1"/>
    </source>
</evidence>
<dbReference type="RefSeq" id="WP_025414693.1">
    <property type="nucleotide sequence ID" value="NZ_CP007130.1"/>
</dbReference>
<feature type="transmembrane region" description="Helical" evidence="7">
    <location>
        <begin position="276"/>
        <end position="300"/>
    </location>
</feature>
<dbReference type="HOGENOM" id="CLU_009433_1_0_0"/>
<dbReference type="GO" id="GO:0005886">
    <property type="term" value="C:plasma membrane"/>
    <property type="evidence" value="ECO:0007669"/>
    <property type="project" value="UniProtKB-SubCell"/>
</dbReference>
<evidence type="ECO:0000256" key="5">
    <source>
        <dbReference type="ARBA" id="ARBA00023136"/>
    </source>
</evidence>
<dbReference type="InParanoid" id="W0RSU9"/>
<proteinExistence type="inferred from homology"/>
<dbReference type="KEGG" id="gba:J421_5855"/>
<dbReference type="InterPro" id="IPR025857">
    <property type="entry name" value="MacB_PCD"/>
</dbReference>
<feature type="transmembrane region" description="Helical" evidence="7">
    <location>
        <begin position="767"/>
        <end position="786"/>
    </location>
</feature>
<dbReference type="eggNOG" id="COG0577">
    <property type="taxonomic scope" value="Bacteria"/>
</dbReference>
<sequence length="803" mass="85912">MNDLRYSVRALRRDLRLTTFALLTVALGIGATVTVFSVIDALLLRPLPLREAERLMWIANGDAYDLSMRTAQVQYVWALERDGRSLVDVAGYSEFYGVGDHTLTSGAGEPERLTGVEVTRGFFPLLGVSPIVGRQFTADEAVDDGPRVVLLSHRLWARRFASDRGIVGRAIVLDGAPATVVGVLPSTFDFGTIFAPGRQVDYYRPFPLTDRRNNQGNTLALVGRMRAGATVADVQREATVIAERARRDGETRRRTNEFHPIVRGLRDHVSGAFRPALLVLAGGVALVMLMVCANLSNLLLTRAAAREREVAVRIALGAGRARLLRQLLTESLVLAGGGAALGLGLASGGTLALSRTQSVRLPLLDQVHVDWIALAFTVGAAVVTGLVFGLTPALRVSALRVDESLRDAARGSTGGRHEWTRAAIVVAELALTCTLLVGAGLLTRSFVRVLDQDLGFRPERAVALRIDPSRRFASAGARAAYFDEALRRVRETPGVQAAGLTDVLPMGFNRIWNVATERPAAPDRQFPAFVRVVSDAYLRAMGVRLRAGRDFLPTDDSASAPVAIVNAALARKLWPGQDPLGRTLLGFGEAPARVVGVVEGLRYQSVEEEAGSDLYFPMRQMPDYSAVYVVARGARPAAELVAAVRAALRPTDPTLALTEVRTLQDIVDASVSPRRLIVTLLAGFAAFALVLASLGTYAVISYGVAQRRREIGIRMALGATPARVRSTVLSRTLRLTAAGLATGLLASWALGRLLGGLLYGVGAGDPLTFAGTLAVLALVAAAAGWLPARRAARQNPANVLRAP</sequence>
<keyword evidence="11" id="KW-1185">Reference proteome</keyword>
<accession>W0RSU9</accession>
<name>W0RSU9_9BACT</name>
<dbReference type="NCBIfam" id="TIGR03434">
    <property type="entry name" value="ADOP"/>
    <property type="match status" value="1"/>
</dbReference>
<evidence type="ECO:0000259" key="8">
    <source>
        <dbReference type="Pfam" id="PF02687"/>
    </source>
</evidence>
<comment type="subcellular location">
    <subcellularLocation>
        <location evidence="1">Cell membrane</location>
        <topology evidence="1">Multi-pass membrane protein</topology>
    </subcellularLocation>
</comment>
<comment type="similarity">
    <text evidence="6">Belongs to the ABC-4 integral membrane protein family.</text>
</comment>
<dbReference type="PANTHER" id="PTHR30572:SF4">
    <property type="entry name" value="ABC TRANSPORTER PERMEASE YTRF"/>
    <property type="match status" value="1"/>
</dbReference>
<keyword evidence="4 7" id="KW-1133">Transmembrane helix</keyword>
<dbReference type="InterPro" id="IPR017800">
    <property type="entry name" value="ADOP"/>
</dbReference>
<gene>
    <name evidence="10" type="ORF">J421_5855</name>
</gene>